<keyword evidence="16" id="KW-0275">Fatty acid biosynthesis</keyword>
<keyword evidence="13" id="KW-0276">Fatty acid metabolism</keyword>
<dbReference type="PANTHER" id="PTHR42995">
    <property type="entry name" value="ACETYL-COENZYME A CARBOXYLASE CARBOXYL TRANSFERASE SUBUNIT BETA, CHLOROPLASTIC"/>
    <property type="match status" value="1"/>
</dbReference>
<keyword evidence="12" id="KW-0863">Zinc-finger</keyword>
<comment type="similarity">
    <text evidence="5">In the N-terminal section; belongs to the AccD/PCCB family.</text>
</comment>
<dbReference type="EMBL" id="JAWLKI010000005">
    <property type="protein sequence ID" value="MDV6306963.1"/>
    <property type="molecule type" value="Genomic_DNA"/>
</dbReference>
<comment type="function">
    <text evidence="17">Component of the acetyl coenzyme A carboxylase (ACC) complex. Biotin carboxylase (BC) catalyzes the carboxylation of biotin on its carrier protein (BCCP) and then the CO(2) group is transferred by the transcarboxylase to acetyl-CoA to form malonyl-CoA.</text>
</comment>
<dbReference type="SUPFAM" id="SSF52096">
    <property type="entry name" value="ClpP/crotonase"/>
    <property type="match status" value="2"/>
</dbReference>
<dbReference type="PRINTS" id="PR01070">
    <property type="entry name" value="ACCCTRFRASEB"/>
</dbReference>
<comment type="similarity">
    <text evidence="4">In the C-terminal section; belongs to the AccA family.</text>
</comment>
<keyword evidence="12" id="KW-0479">Metal-binding</keyword>
<sequence>MGERARLSAVDLRDMIVDDGSWESLDTSIVRPAVTSDGDDRAYAADLARARERSGSDESVITGTGLIGGRRAAIVLSEFGFLGGSIGRDAGSRIVDAVGRATREGLPLIALPASGGTRMQEGTAAFLQMVAITGAVTAHKAAGLPYLVYLRHPTTGGVFASWGSLGHVTWAQSGALVGFLGPRVYEGLYGEPFPDGVQTAENLVRTTVVDDVVEPEALAGRLSSVLRLLALHESPKQSNTVDAPRPTPGQVVDAEDAWASVLATREPRRAGLIEFLARGDSAALSDAGPLRFALSSFGGHVALVVGYDRLSQENGELPGPRHLREARRAIMAAGDLSIPIVTIIDTPGAELSVVAEEGGLAAQIARCTVELIKVPVPTVSVMLGQGAGGAALALFPADLRVARADAWLSPLPPEGASLIVHRDLDHADEMAARQGILAGRLAAQGMVDVIVDADSDADALAGIREAIGRYLASSPTPDPRARTRVPAADAR</sequence>
<evidence type="ECO:0000256" key="7">
    <source>
        <dbReference type="ARBA" id="ARBA00011883"/>
    </source>
</evidence>
<keyword evidence="10 21" id="KW-0808">Transferase</keyword>
<keyword evidence="12" id="KW-0862">Zinc</keyword>
<evidence type="ECO:0000256" key="17">
    <source>
        <dbReference type="ARBA" id="ARBA00025280"/>
    </source>
</evidence>
<evidence type="ECO:0000256" key="3">
    <source>
        <dbReference type="ARBA" id="ARBA00006102"/>
    </source>
</evidence>
<dbReference type="Gene3D" id="3.90.226.10">
    <property type="entry name" value="2-enoyl-CoA Hydratase, Chain A, domain 1"/>
    <property type="match status" value="2"/>
</dbReference>
<evidence type="ECO:0000259" key="20">
    <source>
        <dbReference type="PROSITE" id="PS50989"/>
    </source>
</evidence>
<feature type="domain" description="CoA carboxyltransferase N-terminal" evidence="19">
    <location>
        <begin position="1"/>
        <end position="244"/>
    </location>
</feature>
<dbReference type="InterPro" id="IPR011763">
    <property type="entry name" value="COA_CT_C"/>
</dbReference>
<dbReference type="PANTHER" id="PTHR42995:SF5">
    <property type="entry name" value="ACETYL-COENZYME A CARBOXYLASE CARBOXYL TRANSFERASE SUBUNIT BETA, CHLOROPLASTIC"/>
    <property type="match status" value="1"/>
</dbReference>
<dbReference type="InterPro" id="IPR011762">
    <property type="entry name" value="COA_CT_N"/>
</dbReference>
<evidence type="ECO:0000256" key="13">
    <source>
        <dbReference type="ARBA" id="ARBA00022832"/>
    </source>
</evidence>
<evidence type="ECO:0000256" key="9">
    <source>
        <dbReference type="ARBA" id="ARBA00022516"/>
    </source>
</evidence>
<comment type="subunit">
    <text evidence="6">Acetyl-CoA carboxylase is a heterotetramer composed of biotin carboxyl carrier protein (AccB), biotin carboxylase (AccC) and two subunits of ACCase subunit beta/alpha.</text>
</comment>
<organism evidence="21 22">
    <name type="scientific">Gordonia amicalis</name>
    <dbReference type="NCBI Taxonomy" id="89053"/>
    <lineage>
        <taxon>Bacteria</taxon>
        <taxon>Bacillati</taxon>
        <taxon>Actinomycetota</taxon>
        <taxon>Actinomycetes</taxon>
        <taxon>Mycobacteriales</taxon>
        <taxon>Gordoniaceae</taxon>
        <taxon>Gordonia</taxon>
    </lineage>
</organism>
<dbReference type="PROSITE" id="PS50980">
    <property type="entry name" value="COA_CT_NTER"/>
    <property type="match status" value="1"/>
</dbReference>
<evidence type="ECO:0000313" key="22">
    <source>
        <dbReference type="Proteomes" id="UP001185779"/>
    </source>
</evidence>
<gene>
    <name evidence="21" type="ORF">R3P94_06350</name>
</gene>
<dbReference type="RefSeq" id="WP_096273442.1">
    <property type="nucleotide sequence ID" value="NZ_JAWLKI010000005.1"/>
</dbReference>
<keyword evidence="14" id="KW-0067">ATP-binding</keyword>
<dbReference type="GO" id="GO:0016740">
    <property type="term" value="F:transferase activity"/>
    <property type="evidence" value="ECO:0007669"/>
    <property type="project" value="UniProtKB-KW"/>
</dbReference>
<dbReference type="InterPro" id="IPR000438">
    <property type="entry name" value="Acetyl_CoA_COase_Trfase_b_su"/>
</dbReference>
<keyword evidence="22" id="KW-1185">Reference proteome</keyword>
<evidence type="ECO:0000256" key="4">
    <source>
        <dbReference type="ARBA" id="ARBA00006276"/>
    </source>
</evidence>
<dbReference type="Proteomes" id="UP001185779">
    <property type="component" value="Unassembled WGS sequence"/>
</dbReference>
<keyword evidence="15" id="KW-0443">Lipid metabolism</keyword>
<evidence type="ECO:0000256" key="1">
    <source>
        <dbReference type="ARBA" id="ARBA00001947"/>
    </source>
</evidence>
<evidence type="ECO:0000256" key="16">
    <source>
        <dbReference type="ARBA" id="ARBA00023160"/>
    </source>
</evidence>
<reference evidence="21 22" key="1">
    <citation type="submission" date="2023-10" db="EMBL/GenBank/DDBJ databases">
        <title>Development of a sustainable strategy for remediation of hydrocarbon-contaminated territories based on the waste exchange concept.</title>
        <authorList>
            <person name="Krivoruchko A."/>
        </authorList>
    </citation>
    <scope>NUCLEOTIDE SEQUENCE [LARGE SCALE GENOMIC DNA]</scope>
    <source>
        <strain evidence="21 22">IEGM 1266</strain>
    </source>
</reference>
<evidence type="ECO:0000256" key="10">
    <source>
        <dbReference type="ARBA" id="ARBA00022679"/>
    </source>
</evidence>
<evidence type="ECO:0000256" key="6">
    <source>
        <dbReference type="ARBA" id="ARBA00011664"/>
    </source>
</evidence>
<comment type="catalytic activity">
    <reaction evidence="18">
        <text>N(6)-carboxybiotinyl-L-lysyl-[protein] + acetyl-CoA = N(6)-biotinyl-L-lysyl-[protein] + malonyl-CoA</text>
        <dbReference type="Rhea" id="RHEA:54728"/>
        <dbReference type="Rhea" id="RHEA-COMP:10505"/>
        <dbReference type="Rhea" id="RHEA-COMP:10506"/>
        <dbReference type="ChEBI" id="CHEBI:57288"/>
        <dbReference type="ChEBI" id="CHEBI:57384"/>
        <dbReference type="ChEBI" id="CHEBI:83144"/>
        <dbReference type="ChEBI" id="CHEBI:83145"/>
        <dbReference type="EC" id="2.1.3.15"/>
    </reaction>
</comment>
<evidence type="ECO:0000259" key="19">
    <source>
        <dbReference type="PROSITE" id="PS50980"/>
    </source>
</evidence>
<evidence type="ECO:0000313" key="21">
    <source>
        <dbReference type="EMBL" id="MDV6306963.1"/>
    </source>
</evidence>
<accession>A0ABU4DB62</accession>
<keyword evidence="9" id="KW-0444">Lipid biosynthesis</keyword>
<evidence type="ECO:0000256" key="11">
    <source>
        <dbReference type="ARBA" id="ARBA00022741"/>
    </source>
</evidence>
<evidence type="ECO:0000256" key="8">
    <source>
        <dbReference type="ARBA" id="ARBA00018312"/>
    </source>
</evidence>
<evidence type="ECO:0000256" key="2">
    <source>
        <dbReference type="ARBA" id="ARBA00004496"/>
    </source>
</evidence>
<dbReference type="InterPro" id="IPR029045">
    <property type="entry name" value="ClpP/crotonase-like_dom_sf"/>
</dbReference>
<protein>
    <recommendedName>
        <fullName evidence="8">Acetyl-coenzyme A carboxylase carboxyl transferase subunits beta/alpha</fullName>
        <ecNumber evidence="7">2.1.3.15</ecNumber>
    </recommendedName>
</protein>
<comment type="similarity">
    <text evidence="3">Belongs to the AccD/PCCB family.</text>
</comment>
<evidence type="ECO:0000256" key="15">
    <source>
        <dbReference type="ARBA" id="ARBA00023098"/>
    </source>
</evidence>
<dbReference type="PROSITE" id="PS50989">
    <property type="entry name" value="COA_CT_CTER"/>
    <property type="match status" value="1"/>
</dbReference>
<comment type="caution">
    <text evidence="21">The sequence shown here is derived from an EMBL/GenBank/DDBJ whole genome shotgun (WGS) entry which is preliminary data.</text>
</comment>
<proteinExistence type="inferred from homology"/>
<dbReference type="Pfam" id="PF01039">
    <property type="entry name" value="Carboxyl_trans"/>
    <property type="match status" value="1"/>
</dbReference>
<comment type="cofactor">
    <cofactor evidence="1">
        <name>Zn(2+)</name>
        <dbReference type="ChEBI" id="CHEBI:29105"/>
    </cofactor>
</comment>
<dbReference type="InterPro" id="IPR034733">
    <property type="entry name" value="AcCoA_carboxyl_beta"/>
</dbReference>
<evidence type="ECO:0000256" key="12">
    <source>
        <dbReference type="ARBA" id="ARBA00022771"/>
    </source>
</evidence>
<keyword evidence="11" id="KW-0547">Nucleotide-binding</keyword>
<evidence type="ECO:0000256" key="5">
    <source>
        <dbReference type="ARBA" id="ARBA00010284"/>
    </source>
</evidence>
<comment type="subcellular location">
    <subcellularLocation>
        <location evidence="2">Cytoplasm</location>
    </subcellularLocation>
</comment>
<dbReference type="EC" id="2.1.3.15" evidence="7"/>
<name>A0ABU4DB62_9ACTN</name>
<dbReference type="Pfam" id="PF03255">
    <property type="entry name" value="ACCA"/>
    <property type="match status" value="1"/>
</dbReference>
<evidence type="ECO:0000256" key="18">
    <source>
        <dbReference type="ARBA" id="ARBA00049152"/>
    </source>
</evidence>
<evidence type="ECO:0000256" key="14">
    <source>
        <dbReference type="ARBA" id="ARBA00022840"/>
    </source>
</evidence>
<dbReference type="InterPro" id="IPR001095">
    <property type="entry name" value="Acetyl_CoA_COase_a_su"/>
</dbReference>
<feature type="domain" description="CoA carboxyltransferase C-terminal" evidence="20">
    <location>
        <begin position="224"/>
        <end position="477"/>
    </location>
</feature>